<dbReference type="PROSITE" id="PS50879">
    <property type="entry name" value="RNASE_H_1"/>
    <property type="match status" value="1"/>
</dbReference>
<name>A0A1F5NUS8_9BACT</name>
<dbReference type="PANTHER" id="PTHR46387">
    <property type="entry name" value="POLYNUCLEOTIDYL TRANSFERASE, RIBONUCLEASE H-LIKE SUPERFAMILY PROTEIN"/>
    <property type="match status" value="1"/>
</dbReference>
<reference evidence="2 3" key="1">
    <citation type="journal article" date="2016" name="Nat. Commun.">
        <title>Thousands of microbial genomes shed light on interconnected biogeochemical processes in an aquifer system.</title>
        <authorList>
            <person name="Anantharaman K."/>
            <person name="Brown C.T."/>
            <person name="Hug L.A."/>
            <person name="Sharon I."/>
            <person name="Castelle C.J."/>
            <person name="Probst A.J."/>
            <person name="Thomas B.C."/>
            <person name="Singh A."/>
            <person name="Wilkins M.J."/>
            <person name="Karaoz U."/>
            <person name="Brodie E.L."/>
            <person name="Williams K.H."/>
            <person name="Hubbard S.S."/>
            <person name="Banfield J.F."/>
        </authorList>
    </citation>
    <scope>NUCLEOTIDE SEQUENCE [LARGE SCALE GENOMIC DNA]</scope>
</reference>
<dbReference type="CDD" id="cd09279">
    <property type="entry name" value="RNase_HI_like"/>
    <property type="match status" value="1"/>
</dbReference>
<organism evidence="2 3">
    <name type="scientific">Candidatus Doudnabacteria bacterium RIFCSPHIGHO2_01_FULL_46_24</name>
    <dbReference type="NCBI Taxonomy" id="1817825"/>
    <lineage>
        <taxon>Bacteria</taxon>
        <taxon>Candidatus Doudnaibacteriota</taxon>
    </lineage>
</organism>
<evidence type="ECO:0000313" key="2">
    <source>
        <dbReference type="EMBL" id="OGE81426.1"/>
    </source>
</evidence>
<dbReference type="STRING" id="1817825.A2720_02705"/>
<sequence>MPNKITIYTDGGARGNPGPAAIGVVIYGVGEKPLRQVGEHIGNATNNQAEYQALIRGLKEAESLEAKELTCFLDSELVVRQLTGKYKVKEQELKLLAAEVFKLSNKFLSVEYKHVPREKNKLADKLVNEALDEST</sequence>
<feature type="domain" description="RNase H type-1" evidence="1">
    <location>
        <begin position="1"/>
        <end position="132"/>
    </location>
</feature>
<dbReference type="AlphaFoldDB" id="A0A1F5NUS8"/>
<dbReference type="GO" id="GO:0003676">
    <property type="term" value="F:nucleic acid binding"/>
    <property type="evidence" value="ECO:0007669"/>
    <property type="project" value="InterPro"/>
</dbReference>
<dbReference type="Pfam" id="PF13456">
    <property type="entry name" value="RVT_3"/>
    <property type="match status" value="1"/>
</dbReference>
<dbReference type="Gene3D" id="3.30.420.10">
    <property type="entry name" value="Ribonuclease H-like superfamily/Ribonuclease H"/>
    <property type="match status" value="1"/>
</dbReference>
<dbReference type="InterPro" id="IPR002156">
    <property type="entry name" value="RNaseH_domain"/>
</dbReference>
<comment type="caution">
    <text evidence="2">The sequence shown here is derived from an EMBL/GenBank/DDBJ whole genome shotgun (WGS) entry which is preliminary data.</text>
</comment>
<dbReference type="InterPro" id="IPR012337">
    <property type="entry name" value="RNaseH-like_sf"/>
</dbReference>
<dbReference type="FunFam" id="3.30.420.10:FF:000076">
    <property type="entry name" value="RBR-type E3 ubiquitin transferase"/>
    <property type="match status" value="1"/>
</dbReference>
<dbReference type="InterPro" id="IPR036397">
    <property type="entry name" value="RNaseH_sf"/>
</dbReference>
<protein>
    <recommendedName>
        <fullName evidence="1">RNase H type-1 domain-containing protein</fullName>
    </recommendedName>
</protein>
<evidence type="ECO:0000259" key="1">
    <source>
        <dbReference type="PROSITE" id="PS50879"/>
    </source>
</evidence>
<dbReference type="PANTHER" id="PTHR46387:SF2">
    <property type="entry name" value="RIBONUCLEASE HI"/>
    <property type="match status" value="1"/>
</dbReference>
<evidence type="ECO:0000313" key="3">
    <source>
        <dbReference type="Proteomes" id="UP000178892"/>
    </source>
</evidence>
<accession>A0A1F5NUS8</accession>
<proteinExistence type="predicted"/>
<gene>
    <name evidence="2" type="ORF">A2720_02705</name>
</gene>
<dbReference type="EMBL" id="MFEL01000008">
    <property type="protein sequence ID" value="OGE81426.1"/>
    <property type="molecule type" value="Genomic_DNA"/>
</dbReference>
<dbReference type="SUPFAM" id="SSF53098">
    <property type="entry name" value="Ribonuclease H-like"/>
    <property type="match status" value="1"/>
</dbReference>
<dbReference type="Proteomes" id="UP000178892">
    <property type="component" value="Unassembled WGS sequence"/>
</dbReference>
<dbReference type="GO" id="GO:0004523">
    <property type="term" value="F:RNA-DNA hybrid ribonuclease activity"/>
    <property type="evidence" value="ECO:0007669"/>
    <property type="project" value="InterPro"/>
</dbReference>